<gene>
    <name evidence="1" type="ORF">EMH_0005130</name>
</gene>
<keyword evidence="2" id="KW-1185">Reference proteome</keyword>
<accession>U6KFN1</accession>
<organism evidence="1 2">
    <name type="scientific">Eimeria mitis</name>
    <dbReference type="NCBI Taxonomy" id="44415"/>
    <lineage>
        <taxon>Eukaryota</taxon>
        <taxon>Sar</taxon>
        <taxon>Alveolata</taxon>
        <taxon>Apicomplexa</taxon>
        <taxon>Conoidasida</taxon>
        <taxon>Coccidia</taxon>
        <taxon>Eucoccidiorida</taxon>
        <taxon>Eimeriorina</taxon>
        <taxon>Eimeriidae</taxon>
        <taxon>Eimeria</taxon>
    </lineage>
</organism>
<dbReference type="VEuPathDB" id="ToxoDB:EMH_0005130"/>
<protein>
    <submittedName>
        <fullName evidence="1">Uncharacterized protein</fullName>
    </submittedName>
</protein>
<sequence>MEDQPALEESTKPPCDGIITKAAGAEALLCARADGAADSDPSSSSGGSCKGPVPSPFSISVLSAQGLQELQGIQILNRHQGETEGPQEQQVPKDPCIDKLSLCAPGRSNGMEGKDEDCVVEVESGGVRTPEASSRCADTDIETACRETFLFANAKAGMDMTEDEKAKIAAKIFELSKNSPFFVNEMRCARSKKHKT</sequence>
<evidence type="ECO:0000313" key="2">
    <source>
        <dbReference type="Proteomes" id="UP000030744"/>
    </source>
</evidence>
<reference evidence="1" key="1">
    <citation type="submission" date="2013-10" db="EMBL/GenBank/DDBJ databases">
        <title>Genomic analysis of the causative agents of coccidiosis in chickens.</title>
        <authorList>
            <person name="Reid A.J."/>
            <person name="Blake D."/>
            <person name="Billington K."/>
            <person name="Browne H."/>
            <person name="Dunn M."/>
            <person name="Hung S."/>
            <person name="Kawahara F."/>
            <person name="Miranda-Saavedra D."/>
            <person name="Mourier T."/>
            <person name="Nagra H."/>
            <person name="Otto T.D."/>
            <person name="Rawlings N."/>
            <person name="Sanchez A."/>
            <person name="Sanders M."/>
            <person name="Subramaniam C."/>
            <person name="Tay Y."/>
            <person name="Dear P."/>
            <person name="Doerig C."/>
            <person name="Gruber A."/>
            <person name="Parkinson J."/>
            <person name="Shirley M."/>
            <person name="Wan K.L."/>
            <person name="Berriman M."/>
            <person name="Tomley F."/>
            <person name="Pain A."/>
        </authorList>
    </citation>
    <scope>NUCLEOTIDE SEQUENCE [LARGE SCALE GENOMIC DNA]</scope>
    <source>
        <strain evidence="1">Houghton</strain>
    </source>
</reference>
<dbReference type="AlphaFoldDB" id="U6KFN1"/>
<dbReference type="EMBL" id="HG731690">
    <property type="protein sequence ID" value="CDJ35591.1"/>
    <property type="molecule type" value="Genomic_DNA"/>
</dbReference>
<proteinExistence type="predicted"/>
<dbReference type="GeneID" id="60403732"/>
<name>U6KFN1_9EIME</name>
<reference evidence="1" key="2">
    <citation type="submission" date="2013-10" db="EMBL/GenBank/DDBJ databases">
        <authorList>
            <person name="Aslett M."/>
        </authorList>
    </citation>
    <scope>NUCLEOTIDE SEQUENCE [LARGE SCALE GENOMIC DNA]</scope>
    <source>
        <strain evidence="1">Houghton</strain>
    </source>
</reference>
<evidence type="ECO:0000313" key="1">
    <source>
        <dbReference type="EMBL" id="CDJ35591.1"/>
    </source>
</evidence>
<dbReference type="RefSeq" id="XP_037877880.1">
    <property type="nucleotide sequence ID" value="XM_038022026.1"/>
</dbReference>
<dbReference type="Proteomes" id="UP000030744">
    <property type="component" value="Unassembled WGS sequence"/>
</dbReference>